<dbReference type="Proteomes" id="UP001430953">
    <property type="component" value="Unassembled WGS sequence"/>
</dbReference>
<keyword evidence="2" id="KW-1185">Reference proteome</keyword>
<gene>
    <name evidence="1" type="ORF">PUN28_010153</name>
</gene>
<sequence>MDTGPASRSETFRISGERGRSKIRRLYKLKNLFKEERPKSFQQDCMSHLLSLHFARFEFCDEEAMLSCVPERHNIERRKHLQLYRMHSQLDE</sequence>
<evidence type="ECO:0000313" key="1">
    <source>
        <dbReference type="EMBL" id="KAL0117121.1"/>
    </source>
</evidence>
<dbReference type="AlphaFoldDB" id="A0AAW2FSH6"/>
<comment type="caution">
    <text evidence="1">The sequence shown here is derived from an EMBL/GenBank/DDBJ whole genome shotgun (WGS) entry which is preliminary data.</text>
</comment>
<accession>A0AAW2FSH6</accession>
<organism evidence="1 2">
    <name type="scientific">Cardiocondyla obscurior</name>
    <dbReference type="NCBI Taxonomy" id="286306"/>
    <lineage>
        <taxon>Eukaryota</taxon>
        <taxon>Metazoa</taxon>
        <taxon>Ecdysozoa</taxon>
        <taxon>Arthropoda</taxon>
        <taxon>Hexapoda</taxon>
        <taxon>Insecta</taxon>
        <taxon>Pterygota</taxon>
        <taxon>Neoptera</taxon>
        <taxon>Endopterygota</taxon>
        <taxon>Hymenoptera</taxon>
        <taxon>Apocrita</taxon>
        <taxon>Aculeata</taxon>
        <taxon>Formicoidea</taxon>
        <taxon>Formicidae</taxon>
        <taxon>Myrmicinae</taxon>
        <taxon>Cardiocondyla</taxon>
    </lineage>
</organism>
<protein>
    <submittedName>
        <fullName evidence="1">Uncharacterized protein</fullName>
    </submittedName>
</protein>
<reference evidence="1 2" key="1">
    <citation type="submission" date="2023-03" db="EMBL/GenBank/DDBJ databases">
        <title>High recombination rates correlate with genetic variation in Cardiocondyla obscurior ants.</title>
        <authorList>
            <person name="Errbii M."/>
        </authorList>
    </citation>
    <scope>NUCLEOTIDE SEQUENCE [LARGE SCALE GENOMIC DNA]</scope>
    <source>
        <strain evidence="1">Alpha-2009</strain>
        <tissue evidence="1">Whole body</tissue>
    </source>
</reference>
<evidence type="ECO:0000313" key="2">
    <source>
        <dbReference type="Proteomes" id="UP001430953"/>
    </source>
</evidence>
<dbReference type="EMBL" id="JADYXP020000009">
    <property type="protein sequence ID" value="KAL0117121.1"/>
    <property type="molecule type" value="Genomic_DNA"/>
</dbReference>
<name>A0AAW2FSH6_9HYME</name>
<proteinExistence type="predicted"/>